<keyword evidence="1" id="KW-0547">Nucleotide-binding</keyword>
<dbReference type="EMBL" id="QGTR01000006">
    <property type="protein sequence ID" value="PWV97776.1"/>
    <property type="molecule type" value="Genomic_DNA"/>
</dbReference>
<comment type="catalytic activity">
    <reaction evidence="6">
        <text>GTP + H2O = GDP + phosphate + H(+)</text>
        <dbReference type="Rhea" id="RHEA:19669"/>
        <dbReference type="ChEBI" id="CHEBI:15377"/>
        <dbReference type="ChEBI" id="CHEBI:15378"/>
        <dbReference type="ChEBI" id="CHEBI:37565"/>
        <dbReference type="ChEBI" id="CHEBI:43474"/>
        <dbReference type="ChEBI" id="CHEBI:58189"/>
    </reaction>
    <physiologicalReaction direction="left-to-right" evidence="6">
        <dbReference type="Rhea" id="RHEA:19670"/>
    </physiologicalReaction>
</comment>
<comment type="function">
    <text evidence="5">Zinc chaperone that directly transfers zinc cofactor to target proteins, thereby activating them. Zinc is transferred from the CXCC motif in the GTPase domain to the zinc binding site in target proteins in a process requiring GTP hydrolysis.</text>
</comment>
<evidence type="ECO:0000313" key="8">
    <source>
        <dbReference type="EMBL" id="PWV97776.1"/>
    </source>
</evidence>
<dbReference type="GO" id="GO:0005737">
    <property type="term" value="C:cytoplasm"/>
    <property type="evidence" value="ECO:0007669"/>
    <property type="project" value="TreeGrafter"/>
</dbReference>
<dbReference type="Pfam" id="PF07683">
    <property type="entry name" value="CobW_C"/>
    <property type="match status" value="1"/>
</dbReference>
<reference evidence="8 9" key="1">
    <citation type="submission" date="2018-05" db="EMBL/GenBank/DDBJ databases">
        <title>Genomic Encyclopedia of Type Strains, Phase IV (KMG-IV): sequencing the most valuable type-strain genomes for metagenomic binning, comparative biology and taxonomic classification.</title>
        <authorList>
            <person name="Goeker M."/>
        </authorList>
    </citation>
    <scope>NUCLEOTIDE SEQUENCE [LARGE SCALE GENOMIC DNA]</scope>
    <source>
        <strain evidence="8 9">DSM 16791</strain>
    </source>
</reference>
<evidence type="ECO:0000256" key="3">
    <source>
        <dbReference type="ARBA" id="ARBA00023186"/>
    </source>
</evidence>
<evidence type="ECO:0000256" key="1">
    <source>
        <dbReference type="ARBA" id="ARBA00022741"/>
    </source>
</evidence>
<dbReference type="CDD" id="cd03112">
    <property type="entry name" value="CobW-like"/>
    <property type="match status" value="1"/>
</dbReference>
<sequence>MSVPILLVTGFLGAGKTSFVNRLLQAEHGRRIATIVNDFGAINIDAMLIGEADDTVIGLKNGCICCSLQGDLLRTLRQILGRPESFDLIVVEASGVADPAGIVQALMDPVIWQSAALDTIVCVVDAEDAGSRRGDPLWQAQLRQADLVCLSKTEALDAEAAAAVRQLLAAAGKTRVFDAGDPLLPLTAILGQARSSRISCSEPGSISDDRFASLEWDHPGSLPLAGFQAVIGRLSPSLLRVKGFLRLDEHGDRTLVFQMAGQRATLAPAGTVQAAGCRLVLIGERDSFDPAAARDMLDAAARGSLAP</sequence>
<dbReference type="SMART" id="SM00833">
    <property type="entry name" value="CobW_C"/>
    <property type="match status" value="1"/>
</dbReference>
<dbReference type="AlphaFoldDB" id="A0A317PF73"/>
<evidence type="ECO:0000313" key="9">
    <source>
        <dbReference type="Proteomes" id="UP000246352"/>
    </source>
</evidence>
<name>A0A317PF73_9HYPH</name>
<dbReference type="Gene3D" id="3.30.1220.10">
    <property type="entry name" value="CobW-like, C-terminal domain"/>
    <property type="match status" value="1"/>
</dbReference>
<dbReference type="RefSeq" id="WP_110034063.1">
    <property type="nucleotide sequence ID" value="NZ_QGTR01000006.1"/>
</dbReference>
<gene>
    <name evidence="8" type="ORF">DFR52_106301</name>
</gene>
<dbReference type="InterPro" id="IPR003495">
    <property type="entry name" value="CobW/HypB/UreG_nucleotide-bd"/>
</dbReference>
<dbReference type="Gene3D" id="3.40.50.300">
    <property type="entry name" value="P-loop containing nucleotide triphosphate hydrolases"/>
    <property type="match status" value="1"/>
</dbReference>
<keyword evidence="2" id="KW-0378">Hydrolase</keyword>
<dbReference type="InterPro" id="IPR036627">
    <property type="entry name" value="CobW-likC_sf"/>
</dbReference>
<dbReference type="InterPro" id="IPR027417">
    <property type="entry name" value="P-loop_NTPase"/>
</dbReference>
<protein>
    <submittedName>
        <fullName evidence="8">G3E family GTPase</fullName>
    </submittedName>
</protein>
<dbReference type="Pfam" id="PF02492">
    <property type="entry name" value="cobW"/>
    <property type="match status" value="1"/>
</dbReference>
<evidence type="ECO:0000256" key="2">
    <source>
        <dbReference type="ARBA" id="ARBA00022801"/>
    </source>
</evidence>
<dbReference type="SUPFAM" id="SSF90002">
    <property type="entry name" value="Hypothetical protein YjiA, C-terminal domain"/>
    <property type="match status" value="1"/>
</dbReference>
<proteinExistence type="inferred from homology"/>
<evidence type="ECO:0000256" key="4">
    <source>
        <dbReference type="ARBA" id="ARBA00034320"/>
    </source>
</evidence>
<keyword evidence="3" id="KW-0143">Chaperone</keyword>
<accession>A0A317PF73</accession>
<dbReference type="GO" id="GO:0000166">
    <property type="term" value="F:nucleotide binding"/>
    <property type="evidence" value="ECO:0007669"/>
    <property type="project" value="UniProtKB-KW"/>
</dbReference>
<dbReference type="PANTHER" id="PTHR13748:SF62">
    <property type="entry name" value="COBW DOMAIN-CONTAINING PROTEIN"/>
    <property type="match status" value="1"/>
</dbReference>
<dbReference type="GO" id="GO:0016787">
    <property type="term" value="F:hydrolase activity"/>
    <property type="evidence" value="ECO:0007669"/>
    <property type="project" value="UniProtKB-KW"/>
</dbReference>
<feature type="domain" description="CobW C-terminal" evidence="7">
    <location>
        <begin position="211"/>
        <end position="301"/>
    </location>
</feature>
<dbReference type="SUPFAM" id="SSF52540">
    <property type="entry name" value="P-loop containing nucleoside triphosphate hydrolases"/>
    <property type="match status" value="1"/>
</dbReference>
<comment type="similarity">
    <text evidence="4">Belongs to the SIMIBI class G3E GTPase family. ZNG1 subfamily.</text>
</comment>
<dbReference type="InterPro" id="IPR011629">
    <property type="entry name" value="CobW-like_C"/>
</dbReference>
<keyword evidence="9" id="KW-1185">Reference proteome</keyword>
<dbReference type="PANTHER" id="PTHR13748">
    <property type="entry name" value="COBW-RELATED"/>
    <property type="match status" value="1"/>
</dbReference>
<organism evidence="8 9">
    <name type="scientific">Hoeflea marina</name>
    <dbReference type="NCBI Taxonomy" id="274592"/>
    <lineage>
        <taxon>Bacteria</taxon>
        <taxon>Pseudomonadati</taxon>
        <taxon>Pseudomonadota</taxon>
        <taxon>Alphaproteobacteria</taxon>
        <taxon>Hyphomicrobiales</taxon>
        <taxon>Rhizobiaceae</taxon>
        <taxon>Hoeflea</taxon>
    </lineage>
</organism>
<dbReference type="InterPro" id="IPR051316">
    <property type="entry name" value="Zinc-reg_GTPase_activator"/>
</dbReference>
<comment type="caution">
    <text evidence="8">The sequence shown here is derived from an EMBL/GenBank/DDBJ whole genome shotgun (WGS) entry which is preliminary data.</text>
</comment>
<evidence type="ECO:0000256" key="6">
    <source>
        <dbReference type="ARBA" id="ARBA00049117"/>
    </source>
</evidence>
<evidence type="ECO:0000256" key="5">
    <source>
        <dbReference type="ARBA" id="ARBA00045658"/>
    </source>
</evidence>
<evidence type="ECO:0000259" key="7">
    <source>
        <dbReference type="SMART" id="SM00833"/>
    </source>
</evidence>
<dbReference type="OrthoDB" id="9808822at2"/>
<dbReference type="Proteomes" id="UP000246352">
    <property type="component" value="Unassembled WGS sequence"/>
</dbReference>